<evidence type="ECO:0000259" key="1">
    <source>
        <dbReference type="PROSITE" id="PS50209"/>
    </source>
</evidence>
<dbReference type="WBParaSite" id="PSAMB.scaffold4907size24452.g25517.t1">
    <property type="protein sequence ID" value="PSAMB.scaffold4907size24452.g25517.t1"/>
    <property type="gene ID" value="PSAMB.scaffold4907size24452.g25517"/>
</dbReference>
<dbReference type="Pfam" id="PF00619">
    <property type="entry name" value="CARD"/>
    <property type="match status" value="1"/>
</dbReference>
<feature type="domain" description="CARD" evidence="1">
    <location>
        <begin position="1"/>
        <end position="63"/>
    </location>
</feature>
<protein>
    <submittedName>
        <fullName evidence="3">CARD domain-containing protein</fullName>
    </submittedName>
</protein>
<proteinExistence type="predicted"/>
<evidence type="ECO:0000313" key="3">
    <source>
        <dbReference type="WBParaSite" id="PSAMB.scaffold4907size24452.g25517.t1"/>
    </source>
</evidence>
<sequence>MNKSKLKAIEPHNADLVNSMDSVVVMDHLCTDLLSLAEKESIKESYSTRRDRNRELISILYRKREELKPFERFVEALKITDASHAIMAEAILKTYVCQVIRSKRLRIFLTT</sequence>
<accession>A0A914WUJ8</accession>
<dbReference type="InterPro" id="IPR001315">
    <property type="entry name" value="CARD"/>
</dbReference>
<dbReference type="CDD" id="cd01671">
    <property type="entry name" value="CARD"/>
    <property type="match status" value="1"/>
</dbReference>
<name>A0A914WUJ8_9BILA</name>
<dbReference type="GO" id="GO:0042981">
    <property type="term" value="P:regulation of apoptotic process"/>
    <property type="evidence" value="ECO:0007669"/>
    <property type="project" value="InterPro"/>
</dbReference>
<keyword evidence="2" id="KW-1185">Reference proteome</keyword>
<dbReference type="AlphaFoldDB" id="A0A914WUJ8"/>
<organism evidence="2 3">
    <name type="scientific">Plectus sambesii</name>
    <dbReference type="NCBI Taxonomy" id="2011161"/>
    <lineage>
        <taxon>Eukaryota</taxon>
        <taxon>Metazoa</taxon>
        <taxon>Ecdysozoa</taxon>
        <taxon>Nematoda</taxon>
        <taxon>Chromadorea</taxon>
        <taxon>Plectida</taxon>
        <taxon>Plectina</taxon>
        <taxon>Plectoidea</taxon>
        <taxon>Plectidae</taxon>
        <taxon>Plectus</taxon>
    </lineage>
</organism>
<dbReference type="Gene3D" id="1.10.533.10">
    <property type="entry name" value="Death Domain, Fas"/>
    <property type="match status" value="1"/>
</dbReference>
<dbReference type="InterPro" id="IPR011029">
    <property type="entry name" value="DEATH-like_dom_sf"/>
</dbReference>
<dbReference type="Proteomes" id="UP000887566">
    <property type="component" value="Unplaced"/>
</dbReference>
<dbReference type="PROSITE" id="PS50209">
    <property type="entry name" value="CARD"/>
    <property type="match status" value="1"/>
</dbReference>
<reference evidence="3" key="1">
    <citation type="submission" date="2022-11" db="UniProtKB">
        <authorList>
            <consortium name="WormBaseParasite"/>
        </authorList>
    </citation>
    <scope>IDENTIFICATION</scope>
</reference>
<dbReference type="SUPFAM" id="SSF47986">
    <property type="entry name" value="DEATH domain"/>
    <property type="match status" value="1"/>
</dbReference>
<evidence type="ECO:0000313" key="2">
    <source>
        <dbReference type="Proteomes" id="UP000887566"/>
    </source>
</evidence>